<feature type="compositionally biased region" description="Polar residues" evidence="10">
    <location>
        <begin position="40"/>
        <end position="49"/>
    </location>
</feature>
<keyword evidence="4 12" id="KW-0689">Ribosomal protein</keyword>
<dbReference type="STRING" id="38654.A0A3Q0G9X2"/>
<gene>
    <name evidence="12" type="primary">MRPS26</name>
</gene>
<accession>A0A3Q0G9X2</accession>
<dbReference type="PANTHER" id="PTHR21035:SF2">
    <property type="entry name" value="SMALL RIBOSOMAL SUBUNIT PROTEIN MS26"/>
    <property type="match status" value="1"/>
</dbReference>
<evidence type="ECO:0000256" key="10">
    <source>
        <dbReference type="SAM" id="MobiDB-lite"/>
    </source>
</evidence>
<evidence type="ECO:0000256" key="9">
    <source>
        <dbReference type="SAM" id="Coils"/>
    </source>
</evidence>
<dbReference type="PANTHER" id="PTHR21035">
    <property type="entry name" value="28S RIBOSOMAL PROTEIN S26, MITOCHONDRIAL"/>
    <property type="match status" value="1"/>
</dbReference>
<keyword evidence="6" id="KW-0687">Ribonucleoprotein</keyword>
<dbReference type="GeneID" id="102372460"/>
<evidence type="ECO:0000256" key="1">
    <source>
        <dbReference type="ARBA" id="ARBA00004173"/>
    </source>
</evidence>
<dbReference type="InterPro" id="IPR026140">
    <property type="entry name" value="Ribosomal_mS26"/>
</dbReference>
<evidence type="ECO:0000313" key="12">
    <source>
        <dbReference type="RefSeq" id="XP_025056449.1"/>
    </source>
</evidence>
<dbReference type="CTD" id="64949"/>
<dbReference type="InParanoid" id="A0A3Q0G9X2"/>
<dbReference type="RefSeq" id="XP_025056449.1">
    <property type="nucleotide sequence ID" value="XM_025200664.1"/>
</dbReference>
<evidence type="ECO:0000256" key="4">
    <source>
        <dbReference type="ARBA" id="ARBA00022980"/>
    </source>
</evidence>
<feature type="coiled-coil region" evidence="9">
    <location>
        <begin position="116"/>
        <end position="160"/>
    </location>
</feature>
<reference evidence="12" key="1">
    <citation type="submission" date="2025-08" db="UniProtKB">
        <authorList>
            <consortium name="RefSeq"/>
        </authorList>
    </citation>
    <scope>IDENTIFICATION</scope>
</reference>
<feature type="region of interest" description="Disordered" evidence="10">
    <location>
        <begin position="1"/>
        <end position="49"/>
    </location>
</feature>
<comment type="similarity">
    <text evidence="2">Belongs to the mitochondrion-specific ribosomal protein mS26 family.</text>
</comment>
<evidence type="ECO:0000256" key="7">
    <source>
        <dbReference type="ARBA" id="ARBA00035138"/>
    </source>
</evidence>
<evidence type="ECO:0000256" key="5">
    <source>
        <dbReference type="ARBA" id="ARBA00023128"/>
    </source>
</evidence>
<organism evidence="11 12">
    <name type="scientific">Alligator sinensis</name>
    <name type="common">Chinese alligator</name>
    <dbReference type="NCBI Taxonomy" id="38654"/>
    <lineage>
        <taxon>Eukaryota</taxon>
        <taxon>Metazoa</taxon>
        <taxon>Chordata</taxon>
        <taxon>Craniata</taxon>
        <taxon>Vertebrata</taxon>
        <taxon>Euteleostomi</taxon>
        <taxon>Archelosauria</taxon>
        <taxon>Archosauria</taxon>
        <taxon>Crocodylia</taxon>
        <taxon>Alligatoridae</taxon>
        <taxon>Alligatorinae</taxon>
        <taxon>Alligator</taxon>
    </lineage>
</organism>
<evidence type="ECO:0000256" key="2">
    <source>
        <dbReference type="ARBA" id="ARBA00009672"/>
    </source>
</evidence>
<feature type="compositionally biased region" description="Basic and acidic residues" evidence="10">
    <location>
        <begin position="14"/>
        <end position="23"/>
    </location>
</feature>
<dbReference type="Pfam" id="PF14943">
    <property type="entry name" value="MRP-S26"/>
    <property type="match status" value="1"/>
</dbReference>
<keyword evidence="9" id="KW-0175">Coiled coil</keyword>
<keyword evidence="5" id="KW-0496">Mitochondrion</keyword>
<comment type="subcellular location">
    <subcellularLocation>
        <location evidence="1">Mitochondrion</location>
    </subcellularLocation>
</comment>
<evidence type="ECO:0000256" key="8">
    <source>
        <dbReference type="ARBA" id="ARBA00035344"/>
    </source>
</evidence>
<name>A0A3Q0G9X2_ALLSI</name>
<evidence type="ECO:0000256" key="6">
    <source>
        <dbReference type="ARBA" id="ARBA00023274"/>
    </source>
</evidence>
<proteinExistence type="inferred from homology"/>
<dbReference type="GO" id="GO:0005763">
    <property type="term" value="C:mitochondrial small ribosomal subunit"/>
    <property type="evidence" value="ECO:0007669"/>
    <property type="project" value="InterPro"/>
</dbReference>
<dbReference type="AlphaFoldDB" id="A0A3Q0G9X2"/>
<keyword evidence="11" id="KW-1185">Reference proteome</keyword>
<keyword evidence="3" id="KW-0809">Transit peptide</keyword>
<dbReference type="Proteomes" id="UP000189705">
    <property type="component" value="Unplaced"/>
</dbReference>
<evidence type="ECO:0000313" key="11">
    <source>
        <dbReference type="Proteomes" id="UP000189705"/>
    </source>
</evidence>
<sequence length="201" mass="23052">MSTSLRPRSRQRKRYQDTLKADLEETDAGIRSGEELAVDSSGTAASTKWQPVSRRSVSLSKQRKEKFTASSGQPWSRSLADLALVAGSRPESQYGWHLTWLLSTVWAGVLSCSGGAREERLRREEEELKKRKLQGAINQAKLMEDFKKQKEKEVLRLQEEAQTFITPENLDERIEQCLDDPQNYNFAIDKKQRIIRHTTLS</sequence>
<protein>
    <recommendedName>
        <fullName evidence="7">Small ribosomal subunit protein mS26</fullName>
    </recommendedName>
    <alternativeName>
        <fullName evidence="8">28S ribosomal protein S26, mitochondrial</fullName>
    </alternativeName>
</protein>
<dbReference type="KEGG" id="asn:102372460"/>
<evidence type="ECO:0000256" key="3">
    <source>
        <dbReference type="ARBA" id="ARBA00022946"/>
    </source>
</evidence>